<dbReference type="InterPro" id="IPR012867">
    <property type="entry name" value="DUF1648"/>
</dbReference>
<evidence type="ECO:0000313" key="3">
    <source>
        <dbReference type="EMBL" id="RMZ58113.1"/>
    </source>
</evidence>
<dbReference type="AlphaFoldDB" id="A0A3M7L5X2"/>
<keyword evidence="4" id="KW-1185">Reference proteome</keyword>
<protein>
    <submittedName>
        <fullName evidence="3">DUF1648 domain-containing protein</fullName>
    </submittedName>
</protein>
<feature type="transmembrane region" description="Helical" evidence="1">
    <location>
        <begin position="50"/>
        <end position="70"/>
    </location>
</feature>
<feature type="transmembrane region" description="Helical" evidence="1">
    <location>
        <begin position="6"/>
        <end position="29"/>
    </location>
</feature>
<feature type="domain" description="DUF1648" evidence="2">
    <location>
        <begin position="14"/>
        <end position="59"/>
    </location>
</feature>
<feature type="transmembrane region" description="Helical" evidence="1">
    <location>
        <begin position="90"/>
        <end position="110"/>
    </location>
</feature>
<evidence type="ECO:0000256" key="1">
    <source>
        <dbReference type="SAM" id="Phobius"/>
    </source>
</evidence>
<dbReference type="EMBL" id="QWIV01000015">
    <property type="protein sequence ID" value="RMZ58113.1"/>
    <property type="molecule type" value="Genomic_DNA"/>
</dbReference>
<organism evidence="3 4">
    <name type="scientific">Chryseobacterium nematophagum</name>
    <dbReference type="NCBI Taxonomy" id="2305228"/>
    <lineage>
        <taxon>Bacteria</taxon>
        <taxon>Pseudomonadati</taxon>
        <taxon>Bacteroidota</taxon>
        <taxon>Flavobacteriia</taxon>
        <taxon>Flavobacteriales</taxon>
        <taxon>Weeksellaceae</taxon>
        <taxon>Chryseobacterium group</taxon>
        <taxon>Chryseobacterium</taxon>
    </lineage>
</organism>
<keyword evidence="1" id="KW-0812">Transmembrane</keyword>
<evidence type="ECO:0000259" key="2">
    <source>
        <dbReference type="Pfam" id="PF07853"/>
    </source>
</evidence>
<feature type="transmembrane region" description="Helical" evidence="1">
    <location>
        <begin position="122"/>
        <end position="144"/>
    </location>
</feature>
<accession>A0A3M7L5X2</accession>
<evidence type="ECO:0000313" key="4">
    <source>
        <dbReference type="Proteomes" id="UP000267524"/>
    </source>
</evidence>
<keyword evidence="1" id="KW-1133">Transmembrane helix</keyword>
<sequence length="151" mass="17131">MKVSGILLGINIALLLFIWIFTAYNYAGLPEIIPTHFLINREVDGESHKGIIWFLPSIATFIFFILFAITNDPKSPMLTIPDSFRNGETLKLFSFTISIPLLLLFGDTLVETVFITQGKLQALSYMAMFLLGLLFFTLGVWIFIMNKKEKS</sequence>
<keyword evidence="1" id="KW-0472">Membrane</keyword>
<dbReference type="Pfam" id="PF07853">
    <property type="entry name" value="DUF1648"/>
    <property type="match status" value="1"/>
</dbReference>
<gene>
    <name evidence="3" type="ORF">D1632_17650</name>
</gene>
<dbReference type="Proteomes" id="UP000267524">
    <property type="component" value="Unassembled WGS sequence"/>
</dbReference>
<proteinExistence type="predicted"/>
<name>A0A3M7L5X2_9FLAO</name>
<comment type="caution">
    <text evidence="3">The sequence shown here is derived from an EMBL/GenBank/DDBJ whole genome shotgun (WGS) entry which is preliminary data.</text>
</comment>
<reference evidence="3 4" key="1">
    <citation type="submission" date="2018-08" db="EMBL/GenBank/DDBJ databases">
        <title>Chryseobacterium nematophagum: a novel matrix digesting pathogen of nematodes.</title>
        <authorList>
            <person name="Page A."/>
            <person name="Roberts M."/>
            <person name="Felix M.-A."/>
            <person name="Weir W."/>
        </authorList>
    </citation>
    <scope>NUCLEOTIDE SEQUENCE [LARGE SCALE GENOMIC DNA]</scope>
    <source>
        <strain evidence="3 4">JUb275</strain>
    </source>
</reference>